<dbReference type="SUPFAM" id="SSF46689">
    <property type="entry name" value="Homeodomain-like"/>
    <property type="match status" value="1"/>
</dbReference>
<keyword evidence="1" id="KW-0805">Transcription regulation</keyword>
<dbReference type="Pfam" id="PF01418">
    <property type="entry name" value="HTH_6"/>
    <property type="match status" value="1"/>
</dbReference>
<dbReference type="Proteomes" id="UP000187891">
    <property type="component" value="Unassembled WGS sequence"/>
</dbReference>
<dbReference type="AlphaFoldDB" id="A0A1R3TZI7"/>
<dbReference type="GO" id="GO:0003677">
    <property type="term" value="F:DNA binding"/>
    <property type="evidence" value="ECO:0007669"/>
    <property type="project" value="UniProtKB-KW"/>
</dbReference>
<evidence type="ECO:0000259" key="5">
    <source>
        <dbReference type="PROSITE" id="PS51464"/>
    </source>
</evidence>
<dbReference type="InterPro" id="IPR000281">
    <property type="entry name" value="HTH_RpiR"/>
</dbReference>
<evidence type="ECO:0000313" key="7">
    <source>
        <dbReference type="Proteomes" id="UP000187891"/>
    </source>
</evidence>
<dbReference type="Gene3D" id="3.40.50.10490">
    <property type="entry name" value="Glucose-6-phosphate isomerase like protein, domain 1"/>
    <property type="match status" value="1"/>
</dbReference>
<dbReference type="InterPro" id="IPR009057">
    <property type="entry name" value="Homeodomain-like_sf"/>
</dbReference>
<dbReference type="GO" id="GO:0003700">
    <property type="term" value="F:DNA-binding transcription factor activity"/>
    <property type="evidence" value="ECO:0007669"/>
    <property type="project" value="InterPro"/>
</dbReference>
<proteinExistence type="predicted"/>
<dbReference type="InterPro" id="IPR035472">
    <property type="entry name" value="RpiR-like_SIS"/>
</dbReference>
<dbReference type="SUPFAM" id="SSF53697">
    <property type="entry name" value="SIS domain"/>
    <property type="match status" value="1"/>
</dbReference>
<dbReference type="InterPro" id="IPR036388">
    <property type="entry name" value="WH-like_DNA-bd_sf"/>
</dbReference>
<reference evidence="7" key="1">
    <citation type="submission" date="2016-10" db="EMBL/GenBank/DDBJ databases">
        <authorList>
            <person name="Wibberg D."/>
        </authorList>
    </citation>
    <scope>NUCLEOTIDE SEQUENCE [LARGE SCALE GENOMIC DNA]</scope>
</reference>
<dbReference type="Gene3D" id="1.10.10.10">
    <property type="entry name" value="Winged helix-like DNA-binding domain superfamily/Winged helix DNA-binding domain"/>
    <property type="match status" value="1"/>
</dbReference>
<accession>A0A1R3TZI7</accession>
<evidence type="ECO:0000259" key="4">
    <source>
        <dbReference type="PROSITE" id="PS51071"/>
    </source>
</evidence>
<keyword evidence="3" id="KW-0804">Transcription</keyword>
<feature type="domain" description="HTH rpiR-type" evidence="4">
    <location>
        <begin position="25"/>
        <end position="101"/>
    </location>
</feature>
<dbReference type="PROSITE" id="PS51464">
    <property type="entry name" value="SIS"/>
    <property type="match status" value="1"/>
</dbReference>
<dbReference type="InterPro" id="IPR001347">
    <property type="entry name" value="SIS_dom"/>
</dbReference>
<dbReference type="InterPro" id="IPR047640">
    <property type="entry name" value="RpiR-like"/>
</dbReference>
<dbReference type="InterPro" id="IPR046348">
    <property type="entry name" value="SIS_dom_sf"/>
</dbReference>
<name>A0A1R3TZI7_9HYPH</name>
<feature type="domain" description="SIS" evidence="5">
    <location>
        <begin position="149"/>
        <end position="286"/>
    </location>
</feature>
<evidence type="ECO:0000313" key="6">
    <source>
        <dbReference type="EMBL" id="SCX33170.1"/>
    </source>
</evidence>
<dbReference type="PANTHER" id="PTHR30514">
    <property type="entry name" value="GLUCOKINASE"/>
    <property type="match status" value="1"/>
</dbReference>
<gene>
    <name evidence="6" type="primary">ybbH_2</name>
    <name evidence="6" type="ORF">DSM25559_4117</name>
</gene>
<dbReference type="GO" id="GO:1901135">
    <property type="term" value="P:carbohydrate derivative metabolic process"/>
    <property type="evidence" value="ECO:0007669"/>
    <property type="project" value="InterPro"/>
</dbReference>
<keyword evidence="2" id="KW-0238">DNA-binding</keyword>
<evidence type="ECO:0000256" key="1">
    <source>
        <dbReference type="ARBA" id="ARBA00023015"/>
    </source>
</evidence>
<dbReference type="EMBL" id="FMUE01000012">
    <property type="protein sequence ID" value="SCX33170.1"/>
    <property type="molecule type" value="Genomic_DNA"/>
</dbReference>
<evidence type="ECO:0000256" key="3">
    <source>
        <dbReference type="ARBA" id="ARBA00023163"/>
    </source>
</evidence>
<dbReference type="CDD" id="cd05013">
    <property type="entry name" value="SIS_RpiR"/>
    <property type="match status" value="1"/>
</dbReference>
<evidence type="ECO:0000256" key="2">
    <source>
        <dbReference type="ARBA" id="ARBA00023125"/>
    </source>
</evidence>
<dbReference type="PANTHER" id="PTHR30514:SF1">
    <property type="entry name" value="HTH-TYPE TRANSCRIPTIONAL REGULATOR HEXR-RELATED"/>
    <property type="match status" value="1"/>
</dbReference>
<sequence>MPKLTLTCTTMVSMGNSFPKKRHIDRFGERLKKKRDALSPGLLAVAEYIDKHRHAVLAKSALEIGREIGTSDATVIRAIQALGFQGLVDLKDTLESHLGETDSPSEKMAATTNELQDDSNSAIDFVIADMGYAMEALSSDENRRAMANVVSLLSTAKKIGVFGIGASGIIGTYASRNFVRAGYPSYALNQTGIMLAEQLLQMETGDVLLVLAQGRPHREVMTAITEAGRLSIPIVAIVGKEETALTQHAMAAIVLPRAKNEKVAMHGASLVCVEALTLGLAGKNRDRTLSTLDRLVELRQQIRPNKR</sequence>
<organism evidence="6 7">
    <name type="scientific">Agrobacterium rosae</name>
    <dbReference type="NCBI Taxonomy" id="1972867"/>
    <lineage>
        <taxon>Bacteria</taxon>
        <taxon>Pseudomonadati</taxon>
        <taxon>Pseudomonadota</taxon>
        <taxon>Alphaproteobacteria</taxon>
        <taxon>Hyphomicrobiales</taxon>
        <taxon>Rhizobiaceae</taxon>
        <taxon>Rhizobium/Agrobacterium group</taxon>
        <taxon>Agrobacterium</taxon>
    </lineage>
</organism>
<protein>
    <submittedName>
        <fullName evidence="6">Putative HTH-type transcriptional regulator YbbH</fullName>
    </submittedName>
</protein>
<dbReference type="GO" id="GO:0097367">
    <property type="term" value="F:carbohydrate derivative binding"/>
    <property type="evidence" value="ECO:0007669"/>
    <property type="project" value="InterPro"/>
</dbReference>
<dbReference type="Pfam" id="PF01380">
    <property type="entry name" value="SIS"/>
    <property type="match status" value="1"/>
</dbReference>
<dbReference type="PROSITE" id="PS51071">
    <property type="entry name" value="HTH_RPIR"/>
    <property type="match status" value="1"/>
</dbReference>
<dbReference type="STRING" id="1907666.DSM25559_4117"/>